<evidence type="ECO:0000256" key="1">
    <source>
        <dbReference type="ARBA" id="ARBA00023125"/>
    </source>
</evidence>
<dbReference type="PROSITE" id="PS50977">
    <property type="entry name" value="HTH_TETR_2"/>
    <property type="match status" value="1"/>
</dbReference>
<dbReference type="InterPro" id="IPR050109">
    <property type="entry name" value="HTH-type_TetR-like_transc_reg"/>
</dbReference>
<protein>
    <submittedName>
        <fullName evidence="4">Helix-turn-helix domain containing protein</fullName>
    </submittedName>
</protein>
<dbReference type="SUPFAM" id="SSF46689">
    <property type="entry name" value="Homeodomain-like"/>
    <property type="match status" value="1"/>
</dbReference>
<keyword evidence="1 2" id="KW-0238">DNA-binding</keyword>
<dbReference type="EMBL" id="CP121252">
    <property type="protein sequence ID" value="WFP16960.1"/>
    <property type="molecule type" value="Genomic_DNA"/>
</dbReference>
<feature type="DNA-binding region" description="H-T-H motif" evidence="2">
    <location>
        <begin position="39"/>
        <end position="58"/>
    </location>
</feature>
<name>A0ABY8H8C8_9MICC</name>
<dbReference type="Proteomes" id="UP001219037">
    <property type="component" value="Chromosome"/>
</dbReference>
<feature type="domain" description="HTH tetR-type" evidence="3">
    <location>
        <begin position="16"/>
        <end position="76"/>
    </location>
</feature>
<dbReference type="Gene3D" id="1.10.357.10">
    <property type="entry name" value="Tetracycline Repressor, domain 2"/>
    <property type="match status" value="1"/>
</dbReference>
<dbReference type="InterPro" id="IPR009057">
    <property type="entry name" value="Homeodomain-like_sf"/>
</dbReference>
<dbReference type="RefSeq" id="WP_278158150.1">
    <property type="nucleotide sequence ID" value="NZ_CP121252.1"/>
</dbReference>
<gene>
    <name evidence="4" type="ORF">P8192_02210</name>
</gene>
<evidence type="ECO:0000259" key="3">
    <source>
        <dbReference type="PROSITE" id="PS50977"/>
    </source>
</evidence>
<keyword evidence="5" id="KW-1185">Reference proteome</keyword>
<dbReference type="PANTHER" id="PTHR30055">
    <property type="entry name" value="HTH-TYPE TRANSCRIPTIONAL REGULATOR RUTR"/>
    <property type="match status" value="1"/>
</dbReference>
<evidence type="ECO:0000313" key="4">
    <source>
        <dbReference type="EMBL" id="WFP16960.1"/>
    </source>
</evidence>
<sequence length="207" mass="22877">MSRPSAPATRRQAEKNQRRQDLLDAAGVLFGARGYDAVSLDDVGSEVGVTGQAIYRHFKGKQDLLGQLLLGVSERLLSGAQDIRASVPDVSARARPLIEFQVEFALGNPEVIRVQDQDLARLAEADRRLVRRMQREYLDHWSAALAALHPEDSRDELHTRVHGVIGLINSTSHSLKSRYGPGVDPRRRADSQRALIKMAQAAVSARL</sequence>
<dbReference type="PANTHER" id="PTHR30055:SF237">
    <property type="entry name" value="TRANSCRIPTIONAL REPRESSOR MCE3R"/>
    <property type="match status" value="1"/>
</dbReference>
<accession>A0ABY8H8C8</accession>
<dbReference type="Pfam" id="PF00440">
    <property type="entry name" value="TetR_N"/>
    <property type="match status" value="1"/>
</dbReference>
<evidence type="ECO:0000256" key="2">
    <source>
        <dbReference type="PROSITE-ProRule" id="PRU00335"/>
    </source>
</evidence>
<organism evidence="4 5">
    <name type="scientific">Citricoccus muralis</name>
    <dbReference type="NCBI Taxonomy" id="169134"/>
    <lineage>
        <taxon>Bacteria</taxon>
        <taxon>Bacillati</taxon>
        <taxon>Actinomycetota</taxon>
        <taxon>Actinomycetes</taxon>
        <taxon>Micrococcales</taxon>
        <taxon>Micrococcaceae</taxon>
        <taxon>Citricoccus</taxon>
    </lineage>
</organism>
<proteinExistence type="predicted"/>
<dbReference type="InterPro" id="IPR001647">
    <property type="entry name" value="HTH_TetR"/>
</dbReference>
<dbReference type="PRINTS" id="PR00455">
    <property type="entry name" value="HTHTETR"/>
</dbReference>
<evidence type="ECO:0000313" key="5">
    <source>
        <dbReference type="Proteomes" id="UP001219037"/>
    </source>
</evidence>
<dbReference type="Gene3D" id="1.10.10.60">
    <property type="entry name" value="Homeodomain-like"/>
    <property type="match status" value="1"/>
</dbReference>
<reference evidence="4 5" key="1">
    <citation type="submission" date="2023-04" db="EMBL/GenBank/DDBJ databases">
        <title>Funneling lignin-derived compounds into biodiesel using alkali-halophilic Citricoccus sp. P2.</title>
        <authorList>
            <person name="Luo C.-B."/>
        </authorList>
    </citation>
    <scope>NUCLEOTIDE SEQUENCE [LARGE SCALE GENOMIC DNA]</scope>
    <source>
        <strain evidence="4 5">P2</strain>
    </source>
</reference>